<keyword evidence="2" id="KW-1185">Reference proteome</keyword>
<organism evidence="1 2">
    <name type="scientific">Lachnellula subtilissima</name>
    <dbReference type="NCBI Taxonomy" id="602034"/>
    <lineage>
        <taxon>Eukaryota</taxon>
        <taxon>Fungi</taxon>
        <taxon>Dikarya</taxon>
        <taxon>Ascomycota</taxon>
        <taxon>Pezizomycotina</taxon>
        <taxon>Leotiomycetes</taxon>
        <taxon>Helotiales</taxon>
        <taxon>Lachnaceae</taxon>
        <taxon>Lachnellula</taxon>
    </lineage>
</organism>
<comment type="caution">
    <text evidence="1">The sequence shown here is derived from an EMBL/GenBank/DDBJ whole genome shotgun (WGS) entry which is preliminary data.</text>
</comment>
<evidence type="ECO:0008006" key="3">
    <source>
        <dbReference type="Google" id="ProtNLM"/>
    </source>
</evidence>
<dbReference type="Gene3D" id="1.25.10.50">
    <property type="match status" value="1"/>
</dbReference>
<dbReference type="AlphaFoldDB" id="A0A8H8UIZ5"/>
<sequence>MEETQIPITGLEELESHLKHIIDEPDTPLNANLFDEVELQLTGIYTLSQGSAPMLIKSYTLSTGPDIIACGSDPPISNSNIPPLIPRLLPNVTQILLTYDKDPAILASLSIKLLRPVQFTQALTLASEDALVQALRSHAPSANILGITVLEKASRSPGDTAILSIMKGVVQSYVRIWLSTPHVEVGEKATKVLGDLLEVDCDKRSSAGIDTRMSGIQLAGTPPGQGLLWRRIFQDRDIYGLIFSLCSFKTVGTEEDQLDERQKSLAQGRLLRILPRLAALDFHTVTHTQFPEMEAQYGLQDGDHGLLFFAMVDMVDKQDILMHLNLIDIFIELLGNMSMIEVTQTTLEYLATLTKKVAGSDGALYQSLEAISVSPDAPPDLVELLVKLSRYQ</sequence>
<protein>
    <recommendedName>
        <fullName evidence="3">DNA mismatch repair protein HSM3 N-terminal domain-containing protein</fullName>
    </recommendedName>
</protein>
<dbReference type="EMBL" id="QGMJ01000004">
    <property type="protein sequence ID" value="TVY45901.1"/>
    <property type="molecule type" value="Genomic_DNA"/>
</dbReference>
<gene>
    <name evidence="1" type="ORF">LSUB1_G000467</name>
</gene>
<proteinExistence type="predicted"/>
<accession>A0A8H8UIZ5</accession>
<evidence type="ECO:0000313" key="1">
    <source>
        <dbReference type="EMBL" id="TVY45901.1"/>
    </source>
</evidence>
<name>A0A8H8UIZ5_9HELO</name>
<dbReference type="Proteomes" id="UP000462212">
    <property type="component" value="Unassembled WGS sequence"/>
</dbReference>
<evidence type="ECO:0000313" key="2">
    <source>
        <dbReference type="Proteomes" id="UP000462212"/>
    </source>
</evidence>
<reference evidence="1 2" key="1">
    <citation type="submission" date="2018-05" db="EMBL/GenBank/DDBJ databases">
        <title>Genome sequencing and assembly of the regulated plant pathogen Lachnellula willkommii and related sister species for the development of diagnostic species identification markers.</title>
        <authorList>
            <person name="Giroux E."/>
            <person name="Bilodeau G."/>
        </authorList>
    </citation>
    <scope>NUCLEOTIDE SEQUENCE [LARGE SCALE GENOMIC DNA]</scope>
    <source>
        <strain evidence="1 2">CBS 197.66</strain>
    </source>
</reference>
<dbReference type="OrthoDB" id="4538483at2759"/>